<dbReference type="PANTHER" id="PTHR40763">
    <property type="entry name" value="MEMBRANE PROTEIN-RELATED"/>
    <property type="match status" value="1"/>
</dbReference>
<feature type="domain" description="DUF1707" evidence="1">
    <location>
        <begin position="56"/>
        <end position="108"/>
    </location>
</feature>
<dbReference type="Pfam" id="PF08044">
    <property type="entry name" value="DUF1707"/>
    <property type="match status" value="1"/>
</dbReference>
<protein>
    <submittedName>
        <fullName evidence="2">DUF1707 domain-containing protein</fullName>
    </submittedName>
</protein>
<evidence type="ECO:0000313" key="3">
    <source>
        <dbReference type="Proteomes" id="UP001049518"/>
    </source>
</evidence>
<gene>
    <name evidence="2" type="ORF">AGRA3207_006064</name>
</gene>
<accession>A0ABX8R1B8</accession>
<dbReference type="EMBL" id="CP059572">
    <property type="protein sequence ID" value="QXJ24688.1"/>
    <property type="molecule type" value="Genomic_DNA"/>
</dbReference>
<dbReference type="PANTHER" id="PTHR40763:SF4">
    <property type="entry name" value="DUF1707 DOMAIN-CONTAINING PROTEIN"/>
    <property type="match status" value="1"/>
</dbReference>
<proteinExistence type="predicted"/>
<sequence length="229" mass="24848">MSRETSEGELRYIAIRPRCGGERAVSVEQRRTGSGLCAPEIGTPEIGVPDVPAPEVRASDRDRDETLVGLHTAYAEGRLTEAELDERIDLALAARTHAELDRVSVDLPRAAARPASARPASRFQMAYKSAVRRSGRWRLPERFTAMIYKGHSLLDLRSAELEGPVTTIRVLAYKSTVEVVVPPGVRVEAGGVGVSAEVHGVPAVDAPVIHIQGFAYKGTIEAKDRFSRA</sequence>
<organism evidence="2 3">
    <name type="scientific">Actinomadura graeca</name>
    <dbReference type="NCBI Taxonomy" id="2750812"/>
    <lineage>
        <taxon>Bacteria</taxon>
        <taxon>Bacillati</taxon>
        <taxon>Actinomycetota</taxon>
        <taxon>Actinomycetes</taxon>
        <taxon>Streptosporangiales</taxon>
        <taxon>Thermomonosporaceae</taxon>
        <taxon>Actinomadura</taxon>
    </lineage>
</organism>
<dbReference type="Proteomes" id="UP001049518">
    <property type="component" value="Chromosome"/>
</dbReference>
<dbReference type="InterPro" id="IPR012551">
    <property type="entry name" value="DUF1707_SHOCT-like"/>
</dbReference>
<reference evidence="2" key="1">
    <citation type="submission" date="2020-07" db="EMBL/GenBank/DDBJ databases">
        <authorList>
            <person name="Tarantini F.S."/>
            <person name="Hong K.W."/>
            <person name="Chan K.G."/>
        </authorList>
    </citation>
    <scope>NUCLEOTIDE SEQUENCE</scope>
    <source>
        <strain evidence="2">32-07</strain>
    </source>
</reference>
<keyword evidence="3" id="KW-1185">Reference proteome</keyword>
<evidence type="ECO:0000313" key="2">
    <source>
        <dbReference type="EMBL" id="QXJ24688.1"/>
    </source>
</evidence>
<name>A0ABX8R1B8_9ACTN</name>
<evidence type="ECO:0000259" key="1">
    <source>
        <dbReference type="Pfam" id="PF08044"/>
    </source>
</evidence>